<protein>
    <submittedName>
        <fullName evidence="2">Uncharacterized protein</fullName>
    </submittedName>
</protein>
<sequence>MAKIIYFTASIVPTAQERADIDAINASIHTLNVSNGSVDSGLGMAEECDFVAGTVPPEYAGKPTFDPSAGDLDDNQVIVTDGDAVTVDGAAVTLAVSGNAITGATLPATNAVIANAGTIPVQNSAGAAIGTGTLTVANNNPTNIRLPATIAGVSSGSQNITDAAGKASTATRTVSAGAITTTILAAADCIVKNGNTFTAADGGTITVAVAAGVPTFTYTAP</sequence>
<evidence type="ECO:0000313" key="2">
    <source>
        <dbReference type="EMBL" id="OYR26273.1"/>
    </source>
</evidence>
<reference evidence="2 3" key="1">
    <citation type="submission" date="2017-07" db="EMBL/GenBank/DDBJ databases">
        <title>Draft genome of Ochrobactrum lupini type strain LUP21.</title>
        <authorList>
            <person name="Krzyzanowska D.M."/>
            <person name="Jafra S."/>
        </authorList>
    </citation>
    <scope>NUCLEOTIDE SEQUENCE [LARGE SCALE GENOMIC DNA]</scope>
    <source>
        <strain evidence="2 3">LUP21</strain>
    </source>
</reference>
<proteinExistence type="predicted"/>
<dbReference type="RefSeq" id="WP_094515161.1">
    <property type="nucleotide sequence ID" value="NZ_JBHEEP010000030.1"/>
</dbReference>
<evidence type="ECO:0000313" key="4">
    <source>
        <dbReference type="Proteomes" id="UP000435957"/>
    </source>
</evidence>
<keyword evidence="4" id="KW-1185">Reference proteome</keyword>
<dbReference type="AlphaFoldDB" id="A0A256GGM6"/>
<gene>
    <name evidence="2" type="ORF">CES86_3741</name>
    <name evidence="1" type="ORF">F9L03_24065</name>
</gene>
<name>A0A256GGM6_9HYPH</name>
<reference evidence="1 4" key="2">
    <citation type="submission" date="2019-09" db="EMBL/GenBank/DDBJ databases">
        <title>Taxonomic organization of the family Brucellaceae based on a phylogenomic approach.</title>
        <authorList>
            <person name="Leclercq S."/>
            <person name="Cloeckaert A."/>
            <person name="Zygmunt M.S."/>
        </authorList>
    </citation>
    <scope>NUCLEOTIDE SEQUENCE [LARGE SCALE GENOMIC DNA]</scope>
    <source>
        <strain evidence="1 4">LUP23</strain>
    </source>
</reference>
<evidence type="ECO:0000313" key="1">
    <source>
        <dbReference type="EMBL" id="KAB2701324.1"/>
    </source>
</evidence>
<dbReference type="Proteomes" id="UP000216363">
    <property type="component" value="Unassembled WGS sequence"/>
</dbReference>
<dbReference type="Proteomes" id="UP000435957">
    <property type="component" value="Unassembled WGS sequence"/>
</dbReference>
<evidence type="ECO:0000313" key="3">
    <source>
        <dbReference type="Proteomes" id="UP000216363"/>
    </source>
</evidence>
<comment type="caution">
    <text evidence="2">The sequence shown here is derived from an EMBL/GenBank/DDBJ whole genome shotgun (WGS) entry which is preliminary data.</text>
</comment>
<organism evidence="2 3">
    <name type="scientific">Brucella lupini</name>
    <dbReference type="NCBI Taxonomy" id="255457"/>
    <lineage>
        <taxon>Bacteria</taxon>
        <taxon>Pseudomonadati</taxon>
        <taxon>Pseudomonadota</taxon>
        <taxon>Alphaproteobacteria</taxon>
        <taxon>Hyphomicrobiales</taxon>
        <taxon>Brucellaceae</taxon>
        <taxon>Brucella/Ochrobactrum group</taxon>
        <taxon>Brucella</taxon>
    </lineage>
</organism>
<dbReference type="EMBL" id="WBWF01000027">
    <property type="protein sequence ID" value="KAB2701324.1"/>
    <property type="molecule type" value="Genomic_DNA"/>
</dbReference>
<dbReference type="EMBL" id="NNRN01000055">
    <property type="protein sequence ID" value="OYR26273.1"/>
    <property type="molecule type" value="Genomic_DNA"/>
</dbReference>
<accession>A0A256GGM6</accession>